<reference evidence="1 2" key="1">
    <citation type="journal article" date="2014" name="PLoS Genet.">
        <title>Phylogenetically driven sequencing of extremely halophilic archaea reveals strategies for static and dynamic osmo-response.</title>
        <authorList>
            <person name="Becker E.A."/>
            <person name="Seitzer P.M."/>
            <person name="Tritt A."/>
            <person name="Larsen D."/>
            <person name="Krusor M."/>
            <person name="Yao A.I."/>
            <person name="Wu D."/>
            <person name="Madern D."/>
            <person name="Eisen J.A."/>
            <person name="Darling A.E."/>
            <person name="Facciotti M.T."/>
        </authorList>
    </citation>
    <scope>NUCLEOTIDE SEQUENCE [LARGE SCALE GENOMIC DNA]</scope>
    <source>
        <strain evidence="1 2">DSM 3751</strain>
    </source>
</reference>
<proteinExistence type="predicted"/>
<gene>
    <name evidence="1" type="ORF">C487_02718</name>
</gene>
<dbReference type="AlphaFoldDB" id="L9Z956"/>
<dbReference type="EMBL" id="AOII01000022">
    <property type="protein sequence ID" value="ELY82182.1"/>
    <property type="molecule type" value="Genomic_DNA"/>
</dbReference>
<sequence>MSEPAGVEDRFAVAGGSRAEKRVRRDSLRERIGDVLCRRNVPFLTSETDVSTASRTIDSRSAYCLESA</sequence>
<accession>L9Z956</accession>
<dbReference type="Proteomes" id="UP000011618">
    <property type="component" value="Unassembled WGS sequence"/>
</dbReference>
<protein>
    <submittedName>
        <fullName evidence="1">Uncharacterized protein</fullName>
    </submittedName>
</protein>
<evidence type="ECO:0000313" key="2">
    <source>
        <dbReference type="Proteomes" id="UP000011618"/>
    </source>
</evidence>
<comment type="caution">
    <text evidence="1">The sequence shown here is derived from an EMBL/GenBank/DDBJ whole genome shotgun (WGS) entry which is preliminary data.</text>
</comment>
<name>L9Z956_9EURY</name>
<dbReference type="PATRIC" id="fig|1227495.3.peg.534"/>
<evidence type="ECO:0000313" key="1">
    <source>
        <dbReference type="EMBL" id="ELY82182.1"/>
    </source>
</evidence>
<organism evidence="1 2">
    <name type="scientific">Natrinema pallidum DSM 3751</name>
    <dbReference type="NCBI Taxonomy" id="1227495"/>
    <lineage>
        <taxon>Archaea</taxon>
        <taxon>Methanobacteriati</taxon>
        <taxon>Methanobacteriota</taxon>
        <taxon>Stenosarchaea group</taxon>
        <taxon>Halobacteria</taxon>
        <taxon>Halobacteriales</taxon>
        <taxon>Natrialbaceae</taxon>
        <taxon>Natrinema</taxon>
    </lineage>
</organism>